<evidence type="ECO:0000256" key="8">
    <source>
        <dbReference type="ARBA" id="ARBA00022737"/>
    </source>
</evidence>
<keyword evidence="9 18" id="KW-0547">Nucleotide-binding</keyword>
<dbReference type="CDD" id="cd00192">
    <property type="entry name" value="PTKc"/>
    <property type="match status" value="1"/>
</dbReference>
<feature type="domain" description="Fibronectin type-III" evidence="22">
    <location>
        <begin position="59"/>
        <end position="153"/>
    </location>
</feature>
<evidence type="ECO:0000313" key="23">
    <source>
        <dbReference type="WBParaSite" id="HDID_0000163101-mRNA-1"/>
    </source>
</evidence>
<evidence type="ECO:0000256" key="2">
    <source>
        <dbReference type="ARBA" id="ARBA00004479"/>
    </source>
</evidence>
<dbReference type="InterPro" id="IPR011009">
    <property type="entry name" value="Kinase-like_dom_sf"/>
</dbReference>
<name>A0A158QCK7_HYMDI</name>
<evidence type="ECO:0000256" key="7">
    <source>
        <dbReference type="ARBA" id="ARBA00022729"/>
    </source>
</evidence>
<dbReference type="GO" id="GO:0043235">
    <property type="term" value="C:receptor complex"/>
    <property type="evidence" value="ECO:0007669"/>
    <property type="project" value="TreeGrafter"/>
</dbReference>
<keyword evidence="8" id="KW-0677">Repeat</keyword>
<dbReference type="AlphaFoldDB" id="A0A158QCK7"/>
<keyword evidence="7" id="KW-0732">Signal</keyword>
<dbReference type="PROSITE" id="PS00239">
    <property type="entry name" value="RECEPTOR_TYR_KIN_II"/>
    <property type="match status" value="1"/>
</dbReference>
<dbReference type="GO" id="GO:0012505">
    <property type="term" value="C:endomembrane system"/>
    <property type="evidence" value="ECO:0007669"/>
    <property type="project" value="UniProtKB-SubCell"/>
</dbReference>
<keyword evidence="6 20" id="KW-0812">Transmembrane</keyword>
<dbReference type="GO" id="GO:0005524">
    <property type="term" value="F:ATP binding"/>
    <property type="evidence" value="ECO:0007669"/>
    <property type="project" value="UniProtKB-UniRule"/>
</dbReference>
<feature type="region of interest" description="Disordered" evidence="19">
    <location>
        <begin position="393"/>
        <end position="422"/>
    </location>
</feature>
<keyword evidence="11 18" id="KW-0067">ATP-binding</keyword>
<evidence type="ECO:0000256" key="6">
    <source>
        <dbReference type="ARBA" id="ARBA00022692"/>
    </source>
</evidence>
<dbReference type="InterPro" id="IPR013783">
    <property type="entry name" value="Ig-like_fold"/>
</dbReference>
<dbReference type="GO" id="GO:0050793">
    <property type="term" value="P:regulation of developmental process"/>
    <property type="evidence" value="ECO:0007669"/>
    <property type="project" value="UniProtKB-ARBA"/>
</dbReference>
<dbReference type="InterPro" id="IPR002011">
    <property type="entry name" value="Tyr_kinase_rcpt_2_CS"/>
</dbReference>
<dbReference type="PROSITE" id="PS00107">
    <property type="entry name" value="PROTEIN_KINASE_ATP"/>
    <property type="match status" value="1"/>
</dbReference>
<dbReference type="PROSITE" id="PS50011">
    <property type="entry name" value="PROTEIN_KINASE_DOM"/>
    <property type="match status" value="1"/>
</dbReference>
<organism evidence="23">
    <name type="scientific">Hymenolepis diminuta</name>
    <name type="common">Rat tapeworm</name>
    <dbReference type="NCBI Taxonomy" id="6216"/>
    <lineage>
        <taxon>Eukaryota</taxon>
        <taxon>Metazoa</taxon>
        <taxon>Spiralia</taxon>
        <taxon>Lophotrochozoa</taxon>
        <taxon>Platyhelminthes</taxon>
        <taxon>Cestoda</taxon>
        <taxon>Eucestoda</taxon>
        <taxon>Cyclophyllidea</taxon>
        <taxon>Hymenolepididae</taxon>
        <taxon>Hymenolepis</taxon>
    </lineage>
</organism>
<dbReference type="InterPro" id="IPR003961">
    <property type="entry name" value="FN3_dom"/>
</dbReference>
<dbReference type="InterPro" id="IPR001245">
    <property type="entry name" value="Ser-Thr/Tyr_kinase_cat_dom"/>
</dbReference>
<dbReference type="SUPFAM" id="SSF56112">
    <property type="entry name" value="Protein kinase-like (PK-like)"/>
    <property type="match status" value="1"/>
</dbReference>
<evidence type="ECO:0000256" key="5">
    <source>
        <dbReference type="ARBA" id="ARBA00022679"/>
    </source>
</evidence>
<protein>
    <recommendedName>
        <fullName evidence="3">receptor protein-tyrosine kinase</fullName>
        <ecNumber evidence="3">2.7.10.1</ecNumber>
    </recommendedName>
</protein>
<keyword evidence="13 20" id="KW-0472">Membrane</keyword>
<accession>A0A158QCK7</accession>
<dbReference type="CDD" id="cd00063">
    <property type="entry name" value="FN3"/>
    <property type="match status" value="1"/>
</dbReference>
<dbReference type="InterPro" id="IPR008266">
    <property type="entry name" value="Tyr_kinase_AS"/>
</dbReference>
<evidence type="ECO:0000256" key="20">
    <source>
        <dbReference type="SAM" id="Phobius"/>
    </source>
</evidence>
<proteinExistence type="predicted"/>
<keyword evidence="5" id="KW-0808">Transferase</keyword>
<dbReference type="EC" id="2.7.10.1" evidence="3"/>
<evidence type="ECO:0000256" key="11">
    <source>
        <dbReference type="ARBA" id="ARBA00022840"/>
    </source>
</evidence>
<feature type="transmembrane region" description="Helical" evidence="20">
    <location>
        <begin position="167"/>
        <end position="190"/>
    </location>
</feature>
<evidence type="ECO:0000256" key="16">
    <source>
        <dbReference type="ARBA" id="ARBA00023180"/>
    </source>
</evidence>
<feature type="region of interest" description="Disordered" evidence="19">
    <location>
        <begin position="680"/>
        <end position="705"/>
    </location>
</feature>
<evidence type="ECO:0000256" key="9">
    <source>
        <dbReference type="ARBA" id="ARBA00022741"/>
    </source>
</evidence>
<dbReference type="PROSITE" id="PS00109">
    <property type="entry name" value="PROTEIN_KINASE_TYR"/>
    <property type="match status" value="1"/>
</dbReference>
<keyword evidence="15" id="KW-0675">Receptor</keyword>
<dbReference type="InterPro" id="IPR017441">
    <property type="entry name" value="Protein_kinase_ATP_BS"/>
</dbReference>
<dbReference type="SUPFAM" id="SSF49265">
    <property type="entry name" value="Fibronectin type III"/>
    <property type="match status" value="1"/>
</dbReference>
<dbReference type="WBParaSite" id="HDID_0000163101-mRNA-1">
    <property type="protein sequence ID" value="HDID_0000163101-mRNA-1"/>
    <property type="gene ID" value="HDID_0000163101"/>
</dbReference>
<sequence>LRPAGAQGRHYDHNGTRPNTVYEFGLNYVTGEGVMALPPRDTPDSQRCLCSSPPDAPEPPTNFNCHYLHENDYSCEWIPGKDHGSPIQLYNLQYKDYNSSDMANPKWINLERIPGSVTKTNVTLPIRTPTEVRINAINAIGESNTTGRLVKPPLYYHTDRSWKVPDVFTYGAIGLGVLFLFILLIVLIALKKRRNFSKGNKSSFLINFSRGRGANGGHIRLYNGSLQDNSLAATKTTSLSGPPFDFLSSMEPAWSQEVNSLYGAGVAISGDADEGLFNLNVIPASQLRFLRYIGCGAFGKVWEGRYLISSSGCSNPEDRFERVALKVRNVKSLSESEFKREAILMQRYQHENIVRFYGISMDSPNHQCLVLEMMDQGNLREYLHRARPRLTPSQAEHFSRQEHTARSDRLSRQTETTEATTGESFCSGAGAVELHALLTIPDLLKIMWDIAKGCQYLEEQHFVHRDIAARNCLVSHNHESGRIVKLCDFGLARDIYKNDYYRKRNEPKLPVRWMSPEAILEGVFTSKSDIWAYAVTCWEVMSLGADPFYGQVNLEVINLILNGNVLSKPDNCPTALYDHMLQCWSRFPEIRPTFAEVCRKMEEFVEASNNADSPFSGPYIYRVPIGASTILHHFPHAASRQVPSVGDTEWQRSKATDSSIAPRANDSTVNLIHSNSLSMSHRGLSGGSGTPCRTHSLQRPRPETLSDPEAHFSGAFYFSSQQPQLQEQQEAVIQPVMQPYTRQTCLTGSLVRRGPPVLQRQHSDRYQYDRDHTEVDSMGYERPAITMSPYFNTLQHRYRRASSPVQQFNPRSPPQYAIPARPPLTRDTNYGIMHHSLYVGSLNTQANNHMFQSAQYYAHTQGDASRDL</sequence>
<evidence type="ECO:0000259" key="21">
    <source>
        <dbReference type="PROSITE" id="PS50011"/>
    </source>
</evidence>
<keyword evidence="16" id="KW-0325">Glycoprotein</keyword>
<keyword evidence="4" id="KW-0597">Phosphoprotein</keyword>
<comment type="subcellular location">
    <subcellularLocation>
        <location evidence="1">Endomembrane system</location>
    </subcellularLocation>
    <subcellularLocation>
        <location evidence="2">Membrane</location>
        <topology evidence="2">Single-pass type I membrane protein</topology>
    </subcellularLocation>
</comment>
<dbReference type="GO" id="GO:0005886">
    <property type="term" value="C:plasma membrane"/>
    <property type="evidence" value="ECO:0007669"/>
    <property type="project" value="TreeGrafter"/>
</dbReference>
<evidence type="ECO:0000256" key="10">
    <source>
        <dbReference type="ARBA" id="ARBA00022777"/>
    </source>
</evidence>
<dbReference type="STRING" id="6216.A0A158QCK7"/>
<evidence type="ECO:0000256" key="18">
    <source>
        <dbReference type="PROSITE-ProRule" id="PRU10141"/>
    </source>
</evidence>
<reference evidence="23" key="1">
    <citation type="submission" date="2016-04" db="UniProtKB">
        <authorList>
            <consortium name="WormBaseParasite"/>
        </authorList>
    </citation>
    <scope>IDENTIFICATION</scope>
</reference>
<dbReference type="FunFam" id="1.10.510.10:FF:001512">
    <property type="entry name" value="Receptor tyrosine-protein kinase erbB-2"/>
    <property type="match status" value="1"/>
</dbReference>
<keyword evidence="12 20" id="KW-1133">Transmembrane helix</keyword>
<feature type="compositionally biased region" description="Basic and acidic residues" evidence="19">
    <location>
        <begin position="397"/>
        <end position="412"/>
    </location>
</feature>
<feature type="compositionally biased region" description="Polar residues" evidence="19">
    <location>
        <begin position="413"/>
        <end position="422"/>
    </location>
</feature>
<evidence type="ECO:0000256" key="19">
    <source>
        <dbReference type="SAM" id="MobiDB-lite"/>
    </source>
</evidence>
<dbReference type="InterPro" id="IPR036116">
    <property type="entry name" value="FN3_sf"/>
</dbReference>
<dbReference type="PROSITE" id="PS50853">
    <property type="entry name" value="FN3"/>
    <property type="match status" value="1"/>
</dbReference>
<evidence type="ECO:0000256" key="15">
    <source>
        <dbReference type="ARBA" id="ARBA00023170"/>
    </source>
</evidence>
<dbReference type="InterPro" id="IPR020635">
    <property type="entry name" value="Tyr_kinase_cat_dom"/>
</dbReference>
<dbReference type="GO" id="GO:0048468">
    <property type="term" value="P:cell development"/>
    <property type="evidence" value="ECO:0007669"/>
    <property type="project" value="UniProtKB-ARBA"/>
</dbReference>
<evidence type="ECO:0000256" key="4">
    <source>
        <dbReference type="ARBA" id="ARBA00022553"/>
    </source>
</evidence>
<evidence type="ECO:0000256" key="17">
    <source>
        <dbReference type="ARBA" id="ARBA00051243"/>
    </source>
</evidence>
<keyword evidence="14" id="KW-0829">Tyrosine-protein kinase</keyword>
<evidence type="ECO:0000256" key="12">
    <source>
        <dbReference type="ARBA" id="ARBA00022989"/>
    </source>
</evidence>
<evidence type="ECO:0000259" key="22">
    <source>
        <dbReference type="PROSITE" id="PS50853"/>
    </source>
</evidence>
<dbReference type="SMART" id="SM00219">
    <property type="entry name" value="TyrKc"/>
    <property type="match status" value="1"/>
</dbReference>
<dbReference type="InterPro" id="IPR050122">
    <property type="entry name" value="RTK"/>
</dbReference>
<evidence type="ECO:0000256" key="14">
    <source>
        <dbReference type="ARBA" id="ARBA00023137"/>
    </source>
</evidence>
<dbReference type="GO" id="GO:0030182">
    <property type="term" value="P:neuron differentiation"/>
    <property type="evidence" value="ECO:0007669"/>
    <property type="project" value="UniProtKB-ARBA"/>
</dbReference>
<dbReference type="PANTHER" id="PTHR24416:SF525">
    <property type="entry name" value="INSULIN-LIKE RECEPTOR"/>
    <property type="match status" value="1"/>
</dbReference>
<dbReference type="PANTHER" id="PTHR24416">
    <property type="entry name" value="TYROSINE-PROTEIN KINASE RECEPTOR"/>
    <property type="match status" value="1"/>
</dbReference>
<dbReference type="GO" id="GO:0004714">
    <property type="term" value="F:transmembrane receptor protein tyrosine kinase activity"/>
    <property type="evidence" value="ECO:0007669"/>
    <property type="project" value="UniProtKB-EC"/>
</dbReference>
<dbReference type="GO" id="GO:0007169">
    <property type="term" value="P:cell surface receptor protein tyrosine kinase signaling pathway"/>
    <property type="evidence" value="ECO:0007669"/>
    <property type="project" value="InterPro"/>
</dbReference>
<dbReference type="Pfam" id="PF07714">
    <property type="entry name" value="PK_Tyr_Ser-Thr"/>
    <property type="match status" value="1"/>
</dbReference>
<comment type="catalytic activity">
    <reaction evidence="17">
        <text>L-tyrosyl-[protein] + ATP = O-phospho-L-tyrosyl-[protein] + ADP + H(+)</text>
        <dbReference type="Rhea" id="RHEA:10596"/>
        <dbReference type="Rhea" id="RHEA-COMP:10136"/>
        <dbReference type="Rhea" id="RHEA-COMP:20101"/>
        <dbReference type="ChEBI" id="CHEBI:15378"/>
        <dbReference type="ChEBI" id="CHEBI:30616"/>
        <dbReference type="ChEBI" id="CHEBI:46858"/>
        <dbReference type="ChEBI" id="CHEBI:61978"/>
        <dbReference type="ChEBI" id="CHEBI:456216"/>
        <dbReference type="EC" id="2.7.10.1"/>
    </reaction>
</comment>
<dbReference type="Gene3D" id="1.10.510.10">
    <property type="entry name" value="Transferase(Phosphotransferase) domain 1"/>
    <property type="match status" value="2"/>
</dbReference>
<evidence type="ECO:0000256" key="1">
    <source>
        <dbReference type="ARBA" id="ARBA00004308"/>
    </source>
</evidence>
<feature type="region of interest" description="Disordered" evidence="19">
    <location>
        <begin position="804"/>
        <end position="823"/>
    </location>
</feature>
<dbReference type="Gene3D" id="2.60.40.10">
    <property type="entry name" value="Immunoglobulins"/>
    <property type="match status" value="1"/>
</dbReference>
<keyword evidence="10" id="KW-0418">Kinase</keyword>
<dbReference type="InterPro" id="IPR000719">
    <property type="entry name" value="Prot_kinase_dom"/>
</dbReference>
<evidence type="ECO:0000256" key="13">
    <source>
        <dbReference type="ARBA" id="ARBA00023136"/>
    </source>
</evidence>
<feature type="domain" description="Protein kinase" evidence="21">
    <location>
        <begin position="287"/>
        <end position="605"/>
    </location>
</feature>
<feature type="binding site" evidence="18">
    <location>
        <position position="326"/>
    </location>
    <ligand>
        <name>ATP</name>
        <dbReference type="ChEBI" id="CHEBI:30616"/>
    </ligand>
</feature>
<evidence type="ECO:0000256" key="3">
    <source>
        <dbReference type="ARBA" id="ARBA00011902"/>
    </source>
</evidence>